<protein>
    <submittedName>
        <fullName evidence="2">Uncharacterized protein</fullName>
    </submittedName>
</protein>
<feature type="region of interest" description="Disordered" evidence="1">
    <location>
        <begin position="108"/>
        <end position="127"/>
    </location>
</feature>
<gene>
    <name evidence="2" type="ORF">BDN70DRAFT_238750</name>
</gene>
<evidence type="ECO:0000313" key="2">
    <source>
        <dbReference type="EMBL" id="KAF9486221.1"/>
    </source>
</evidence>
<dbReference type="Proteomes" id="UP000807469">
    <property type="component" value="Unassembled WGS sequence"/>
</dbReference>
<evidence type="ECO:0000313" key="3">
    <source>
        <dbReference type="Proteomes" id="UP000807469"/>
    </source>
</evidence>
<sequence length="160" mass="17685">MRSIQSSSFRCSKNRRRCERRYLSCKVASGSLAGRWRNLQRHSVIYPRTSASKAQPATVQSPMQVTSSVLVQHNTGSSIPSTPHHRRISTSATDSTSLPLAATRVASGTRLPYPQGDYTSPPDAFSPPNSPLGSLTKRAHLQTRFCSEHLSDEYLILSDR</sequence>
<comment type="caution">
    <text evidence="2">The sequence shown here is derived from an EMBL/GenBank/DDBJ whole genome shotgun (WGS) entry which is preliminary data.</text>
</comment>
<evidence type="ECO:0000256" key="1">
    <source>
        <dbReference type="SAM" id="MobiDB-lite"/>
    </source>
</evidence>
<keyword evidence="3" id="KW-1185">Reference proteome</keyword>
<dbReference type="EMBL" id="MU155131">
    <property type="protein sequence ID" value="KAF9486221.1"/>
    <property type="molecule type" value="Genomic_DNA"/>
</dbReference>
<reference evidence="2" key="1">
    <citation type="submission" date="2020-11" db="EMBL/GenBank/DDBJ databases">
        <authorList>
            <consortium name="DOE Joint Genome Institute"/>
            <person name="Ahrendt S."/>
            <person name="Riley R."/>
            <person name="Andreopoulos W."/>
            <person name="Labutti K."/>
            <person name="Pangilinan J."/>
            <person name="Ruiz-Duenas F.J."/>
            <person name="Barrasa J.M."/>
            <person name="Sanchez-Garcia M."/>
            <person name="Camarero S."/>
            <person name="Miyauchi S."/>
            <person name="Serrano A."/>
            <person name="Linde D."/>
            <person name="Babiker R."/>
            <person name="Drula E."/>
            <person name="Ayuso-Fernandez I."/>
            <person name="Pacheco R."/>
            <person name="Padilla G."/>
            <person name="Ferreira P."/>
            <person name="Barriuso J."/>
            <person name="Kellner H."/>
            <person name="Castanera R."/>
            <person name="Alfaro M."/>
            <person name="Ramirez L."/>
            <person name="Pisabarro A.G."/>
            <person name="Kuo A."/>
            <person name="Tritt A."/>
            <person name="Lipzen A."/>
            <person name="He G."/>
            <person name="Yan M."/>
            <person name="Ng V."/>
            <person name="Cullen D."/>
            <person name="Martin F."/>
            <person name="Rosso M.-N."/>
            <person name="Henrissat B."/>
            <person name="Hibbett D."/>
            <person name="Martinez A.T."/>
            <person name="Grigoriev I.V."/>
        </authorList>
    </citation>
    <scope>NUCLEOTIDE SEQUENCE</scope>
    <source>
        <strain evidence="2">CIRM-BRFM 674</strain>
    </source>
</reference>
<dbReference type="OrthoDB" id="3269842at2759"/>
<dbReference type="AlphaFoldDB" id="A0A9P5ZEZ7"/>
<organism evidence="2 3">
    <name type="scientific">Pholiota conissans</name>
    <dbReference type="NCBI Taxonomy" id="109636"/>
    <lineage>
        <taxon>Eukaryota</taxon>
        <taxon>Fungi</taxon>
        <taxon>Dikarya</taxon>
        <taxon>Basidiomycota</taxon>
        <taxon>Agaricomycotina</taxon>
        <taxon>Agaricomycetes</taxon>
        <taxon>Agaricomycetidae</taxon>
        <taxon>Agaricales</taxon>
        <taxon>Agaricineae</taxon>
        <taxon>Strophariaceae</taxon>
        <taxon>Pholiota</taxon>
    </lineage>
</organism>
<name>A0A9P5ZEZ7_9AGAR</name>
<proteinExistence type="predicted"/>
<feature type="region of interest" description="Disordered" evidence="1">
    <location>
        <begin position="74"/>
        <end position="99"/>
    </location>
</feature>
<feature type="compositionally biased region" description="Polar residues" evidence="1">
    <location>
        <begin position="89"/>
        <end position="98"/>
    </location>
</feature>
<accession>A0A9P5ZEZ7</accession>